<organism evidence="1 2">
    <name type="scientific">Methylopila capsulata</name>
    <dbReference type="NCBI Taxonomy" id="61654"/>
    <lineage>
        <taxon>Bacteria</taxon>
        <taxon>Pseudomonadati</taxon>
        <taxon>Pseudomonadota</taxon>
        <taxon>Alphaproteobacteria</taxon>
        <taxon>Hyphomicrobiales</taxon>
        <taxon>Methylopilaceae</taxon>
        <taxon>Methylopila</taxon>
    </lineage>
</organism>
<evidence type="ECO:0000313" key="2">
    <source>
        <dbReference type="Proteomes" id="UP001143400"/>
    </source>
</evidence>
<dbReference type="AlphaFoldDB" id="A0A9W6IRG5"/>
<name>A0A9W6IRG5_9HYPH</name>
<sequence>MASSAAAAATVATQAELHIARSASPPQAKLKARRIDRLANAREEWSQKLKLTERFGQFKLGDAVRPQDAGQPFKGEVPAELECAPGRRRVSWRSAPKPHSAARQEAAELPLCSRSVAGCGFGCKGQGGAWRLED</sequence>
<dbReference type="EMBL" id="BSFF01000001">
    <property type="protein sequence ID" value="GLK54307.1"/>
    <property type="molecule type" value="Genomic_DNA"/>
</dbReference>
<reference evidence="1" key="1">
    <citation type="journal article" date="2014" name="Int. J. Syst. Evol. Microbiol.">
        <title>Complete genome sequence of Corynebacterium casei LMG S-19264T (=DSM 44701T), isolated from a smear-ripened cheese.</title>
        <authorList>
            <consortium name="US DOE Joint Genome Institute (JGI-PGF)"/>
            <person name="Walter F."/>
            <person name="Albersmeier A."/>
            <person name="Kalinowski J."/>
            <person name="Ruckert C."/>
        </authorList>
    </citation>
    <scope>NUCLEOTIDE SEQUENCE</scope>
    <source>
        <strain evidence="1">VKM B-1606</strain>
    </source>
</reference>
<comment type="caution">
    <text evidence="1">The sequence shown here is derived from an EMBL/GenBank/DDBJ whole genome shotgun (WGS) entry which is preliminary data.</text>
</comment>
<protein>
    <submittedName>
        <fullName evidence="1">Uncharacterized protein</fullName>
    </submittedName>
</protein>
<gene>
    <name evidence="1" type="ORF">GCM10008170_03260</name>
</gene>
<dbReference type="Proteomes" id="UP001143400">
    <property type="component" value="Unassembled WGS sequence"/>
</dbReference>
<proteinExistence type="predicted"/>
<accession>A0A9W6IRG5</accession>
<evidence type="ECO:0000313" key="1">
    <source>
        <dbReference type="EMBL" id="GLK54307.1"/>
    </source>
</evidence>
<reference evidence="1" key="2">
    <citation type="submission" date="2023-01" db="EMBL/GenBank/DDBJ databases">
        <authorList>
            <person name="Sun Q."/>
            <person name="Evtushenko L."/>
        </authorList>
    </citation>
    <scope>NUCLEOTIDE SEQUENCE</scope>
    <source>
        <strain evidence="1">VKM B-1606</strain>
    </source>
</reference>